<proteinExistence type="predicted"/>
<keyword evidence="3" id="KW-1185">Reference proteome</keyword>
<dbReference type="EMBL" id="JBHTIS010002069">
    <property type="protein sequence ID" value="MFD1049254.1"/>
    <property type="molecule type" value="Genomic_DNA"/>
</dbReference>
<dbReference type="InterPro" id="IPR000873">
    <property type="entry name" value="AMP-dep_synth/lig_dom"/>
</dbReference>
<dbReference type="Proteomes" id="UP001597045">
    <property type="component" value="Unassembled WGS sequence"/>
</dbReference>
<dbReference type="Pfam" id="PF00501">
    <property type="entry name" value="AMP-binding"/>
    <property type="match status" value="1"/>
</dbReference>
<dbReference type="Gene3D" id="3.40.50.12780">
    <property type="entry name" value="N-terminal domain of ligase-like"/>
    <property type="match status" value="1"/>
</dbReference>
<dbReference type="SUPFAM" id="SSF56801">
    <property type="entry name" value="Acetyl-CoA synthetase-like"/>
    <property type="match status" value="1"/>
</dbReference>
<feature type="domain" description="AMP-dependent synthetase/ligase" evidence="1">
    <location>
        <begin position="1"/>
        <end position="66"/>
    </location>
</feature>
<sequence>MCGGGAVDEALADAYERIIGVPMTNAWGMTETSPVVTVSRVSTVHDHLKPEQKRRLVGTPGPPIPFGRLLPSIVARVIVAPQSSRWHVPGTARSRCRSRCTCRSRTRTVDPDPA</sequence>
<reference evidence="3" key="1">
    <citation type="journal article" date="2019" name="Int. J. Syst. Evol. Microbiol.">
        <title>The Global Catalogue of Microorganisms (GCM) 10K type strain sequencing project: providing services to taxonomists for standard genome sequencing and annotation.</title>
        <authorList>
            <consortium name="The Broad Institute Genomics Platform"/>
            <consortium name="The Broad Institute Genome Sequencing Center for Infectious Disease"/>
            <person name="Wu L."/>
            <person name="Ma J."/>
        </authorList>
    </citation>
    <scope>NUCLEOTIDE SEQUENCE [LARGE SCALE GENOMIC DNA]</scope>
    <source>
        <strain evidence="3">JCM 31486</strain>
    </source>
</reference>
<name>A0ABW3MJ52_9PSEU</name>
<evidence type="ECO:0000259" key="1">
    <source>
        <dbReference type="Pfam" id="PF00501"/>
    </source>
</evidence>
<comment type="caution">
    <text evidence="2">The sequence shown here is derived from an EMBL/GenBank/DDBJ whole genome shotgun (WGS) entry which is preliminary data.</text>
</comment>
<dbReference type="InterPro" id="IPR042099">
    <property type="entry name" value="ANL_N_sf"/>
</dbReference>
<evidence type="ECO:0000313" key="2">
    <source>
        <dbReference type="EMBL" id="MFD1049254.1"/>
    </source>
</evidence>
<organism evidence="2 3">
    <name type="scientific">Kibdelosporangium lantanae</name>
    <dbReference type="NCBI Taxonomy" id="1497396"/>
    <lineage>
        <taxon>Bacteria</taxon>
        <taxon>Bacillati</taxon>
        <taxon>Actinomycetota</taxon>
        <taxon>Actinomycetes</taxon>
        <taxon>Pseudonocardiales</taxon>
        <taxon>Pseudonocardiaceae</taxon>
        <taxon>Kibdelosporangium</taxon>
    </lineage>
</organism>
<gene>
    <name evidence="2" type="ORF">ACFQ1S_28810</name>
</gene>
<accession>A0ABW3MJ52</accession>
<evidence type="ECO:0000313" key="3">
    <source>
        <dbReference type="Proteomes" id="UP001597045"/>
    </source>
</evidence>
<protein>
    <submittedName>
        <fullName evidence="2">AMP-binding protein</fullName>
    </submittedName>
</protein>